<dbReference type="GeneID" id="101506627"/>
<dbReference type="NCBIfam" id="TIGR00756">
    <property type="entry name" value="PPR"/>
    <property type="match status" value="2"/>
</dbReference>
<dbReference type="OrthoDB" id="1931748at2759"/>
<dbReference type="PROSITE" id="PS50828">
    <property type="entry name" value="SMR"/>
    <property type="match status" value="1"/>
</dbReference>
<gene>
    <name evidence="6" type="primary">LOC101506627</name>
</gene>
<dbReference type="AlphaFoldDB" id="A0A1S3E3B1"/>
<name>A0A1S3E3B1_CICAR</name>
<dbReference type="KEGG" id="cam:101506627"/>
<dbReference type="InterPro" id="IPR036063">
    <property type="entry name" value="Smr_dom_sf"/>
</dbReference>
<dbReference type="InterPro" id="IPR011990">
    <property type="entry name" value="TPR-like_helical_dom_sf"/>
</dbReference>
<dbReference type="SMART" id="SM00463">
    <property type="entry name" value="SMR"/>
    <property type="match status" value="1"/>
</dbReference>
<sequence length="502" mass="57014">MDWVDMYPKSEHHLLIYSLTQITYVQNTPVEAARASNQEEGTFHLKMTTTLTFQFQLQLPTQPCLRTRCTLTKQGQRFLTKISTTTTNTNTTENLIRKFVQFSPKSVLLSTLTHLLSSSPTTSNLSSLALPLYTRITQAPWFTYNPTIVADLIALLHKLGRYSEAQTLISQAISNLNNQERDLVLFYSKLLDSHSKRASRTGFDSAFSHLNHLLHTSSSFYVKRRAYESMVSGLCAMDKPREAENLVRDLSRTDGDDDNNGNGQFRFQPSAFEFKGILYGYGRLGMFHDLLRVVDQMEKNGFVIDTVCYNMVLSTYGKHGEHVEMVSWLRRMRDSGVPFSIRTYNSVSNSCPTIMRKVVDMDMNELVLSIEELNGSLEGGEAMVVKELVSCSVILEEVMVWDSKEVKLDLHGFHLGSAYLVMLLWLEEMQKRLLNGEIPAEITVVCGFGKHSNVRGESPVKVLVKEMLMKMKSPLRIDRKNIGCFVAKGKAVKNWLCELRNP</sequence>
<dbReference type="Gene3D" id="3.30.1370.110">
    <property type="match status" value="1"/>
</dbReference>
<dbReference type="RefSeq" id="XP_012570240.1">
    <property type="nucleotide sequence ID" value="XM_012714786.2"/>
</dbReference>
<dbReference type="eggNOG" id="KOG4197">
    <property type="taxonomic scope" value="Eukaryota"/>
</dbReference>
<evidence type="ECO:0000259" key="4">
    <source>
        <dbReference type="PROSITE" id="PS50828"/>
    </source>
</evidence>
<dbReference type="InterPro" id="IPR002625">
    <property type="entry name" value="Smr_dom"/>
</dbReference>
<dbReference type="InterPro" id="IPR002885">
    <property type="entry name" value="PPR_rpt"/>
</dbReference>
<dbReference type="PaxDb" id="3827-XP_004497205.1"/>
<protein>
    <submittedName>
        <fullName evidence="6">Pentatricopeptide repeat-containing protein At2g17033</fullName>
    </submittedName>
</protein>
<dbReference type="PROSITE" id="PS51375">
    <property type="entry name" value="PPR"/>
    <property type="match status" value="2"/>
</dbReference>
<accession>A0A1S3E3B1</accession>
<organism evidence="5 6">
    <name type="scientific">Cicer arietinum</name>
    <name type="common">Chickpea</name>
    <name type="synonym">Garbanzo</name>
    <dbReference type="NCBI Taxonomy" id="3827"/>
    <lineage>
        <taxon>Eukaryota</taxon>
        <taxon>Viridiplantae</taxon>
        <taxon>Streptophyta</taxon>
        <taxon>Embryophyta</taxon>
        <taxon>Tracheophyta</taxon>
        <taxon>Spermatophyta</taxon>
        <taxon>Magnoliopsida</taxon>
        <taxon>eudicotyledons</taxon>
        <taxon>Gunneridae</taxon>
        <taxon>Pentapetalae</taxon>
        <taxon>rosids</taxon>
        <taxon>fabids</taxon>
        <taxon>Fabales</taxon>
        <taxon>Fabaceae</taxon>
        <taxon>Papilionoideae</taxon>
        <taxon>50 kb inversion clade</taxon>
        <taxon>NPAAA clade</taxon>
        <taxon>Hologalegina</taxon>
        <taxon>IRL clade</taxon>
        <taxon>Cicereae</taxon>
        <taxon>Cicer</taxon>
    </lineage>
</organism>
<dbReference type="Pfam" id="PF01535">
    <property type="entry name" value="PPR"/>
    <property type="match status" value="3"/>
</dbReference>
<proteinExistence type="inferred from homology"/>
<dbReference type="Proteomes" id="UP000087171">
    <property type="component" value="Chromosome Ca4"/>
</dbReference>
<feature type="repeat" description="PPR" evidence="3">
    <location>
        <begin position="270"/>
        <end position="304"/>
    </location>
</feature>
<dbReference type="Gene3D" id="1.25.40.10">
    <property type="entry name" value="Tetratricopeptide repeat domain"/>
    <property type="match status" value="1"/>
</dbReference>
<dbReference type="PANTHER" id="PTHR47447:SF15">
    <property type="entry name" value="OS02G0120000 PROTEIN"/>
    <property type="match status" value="1"/>
</dbReference>
<dbReference type="STRING" id="3827.A0A1S3E3B1"/>
<evidence type="ECO:0000313" key="5">
    <source>
        <dbReference type="Proteomes" id="UP000087171"/>
    </source>
</evidence>
<keyword evidence="2" id="KW-0677">Repeat</keyword>
<evidence type="ECO:0000313" key="6">
    <source>
        <dbReference type="RefSeq" id="XP_012570240.1"/>
    </source>
</evidence>
<evidence type="ECO:0000256" key="1">
    <source>
        <dbReference type="ARBA" id="ARBA00007626"/>
    </source>
</evidence>
<comment type="similarity">
    <text evidence="1">Belongs to the PPR family. P subfamily.</text>
</comment>
<reference evidence="6" key="2">
    <citation type="submission" date="2025-08" db="UniProtKB">
        <authorList>
            <consortium name="RefSeq"/>
        </authorList>
    </citation>
    <scope>IDENTIFICATION</scope>
    <source>
        <tissue evidence="6">Etiolated seedlings</tissue>
    </source>
</reference>
<dbReference type="SUPFAM" id="SSF160443">
    <property type="entry name" value="SMR domain-like"/>
    <property type="match status" value="1"/>
</dbReference>
<dbReference type="PANTHER" id="PTHR47447">
    <property type="entry name" value="OS03G0856100 PROTEIN"/>
    <property type="match status" value="1"/>
</dbReference>
<feature type="repeat" description="PPR" evidence="3">
    <location>
        <begin position="305"/>
        <end position="339"/>
    </location>
</feature>
<feature type="domain" description="Smr" evidence="4">
    <location>
        <begin position="408"/>
        <end position="490"/>
    </location>
</feature>
<keyword evidence="5" id="KW-1185">Reference proteome</keyword>
<evidence type="ECO:0000256" key="3">
    <source>
        <dbReference type="PROSITE-ProRule" id="PRU00708"/>
    </source>
</evidence>
<reference evidence="5" key="1">
    <citation type="journal article" date="2013" name="Nat. Biotechnol.">
        <title>Draft genome sequence of chickpea (Cicer arietinum) provides a resource for trait improvement.</title>
        <authorList>
            <person name="Varshney R.K."/>
            <person name="Song C."/>
            <person name="Saxena R.K."/>
            <person name="Azam S."/>
            <person name="Yu S."/>
            <person name="Sharpe A.G."/>
            <person name="Cannon S."/>
            <person name="Baek J."/>
            <person name="Rosen B.D."/>
            <person name="Tar'an B."/>
            <person name="Millan T."/>
            <person name="Zhang X."/>
            <person name="Ramsay L.D."/>
            <person name="Iwata A."/>
            <person name="Wang Y."/>
            <person name="Nelson W."/>
            <person name="Farmer A.D."/>
            <person name="Gaur P.M."/>
            <person name="Soderlund C."/>
            <person name="Penmetsa R.V."/>
            <person name="Xu C."/>
            <person name="Bharti A.K."/>
            <person name="He W."/>
            <person name="Winter P."/>
            <person name="Zhao S."/>
            <person name="Hane J.K."/>
            <person name="Carrasquilla-Garcia N."/>
            <person name="Condie J.A."/>
            <person name="Upadhyaya H.D."/>
            <person name="Luo M.C."/>
            <person name="Thudi M."/>
            <person name="Gowda C.L."/>
            <person name="Singh N.P."/>
            <person name="Lichtenzveig J."/>
            <person name="Gali K.K."/>
            <person name="Rubio J."/>
            <person name="Nadarajan N."/>
            <person name="Dolezel J."/>
            <person name="Bansal K.C."/>
            <person name="Xu X."/>
            <person name="Edwards D."/>
            <person name="Zhang G."/>
            <person name="Kahl G."/>
            <person name="Gil J."/>
            <person name="Singh K.B."/>
            <person name="Datta S.K."/>
            <person name="Jackson S.A."/>
            <person name="Wang J."/>
            <person name="Cook D.R."/>
        </authorList>
    </citation>
    <scope>NUCLEOTIDE SEQUENCE [LARGE SCALE GENOMIC DNA]</scope>
    <source>
        <strain evidence="5">cv. CDC Frontier</strain>
    </source>
</reference>
<evidence type="ECO:0000256" key="2">
    <source>
        <dbReference type="ARBA" id="ARBA00022737"/>
    </source>
</evidence>